<dbReference type="GO" id="GO:0005524">
    <property type="term" value="F:ATP binding"/>
    <property type="evidence" value="ECO:0007669"/>
    <property type="project" value="UniProtKB-KW"/>
</dbReference>
<evidence type="ECO:0000259" key="11">
    <source>
        <dbReference type="PROSITE" id="PS50109"/>
    </source>
</evidence>
<dbReference type="CDD" id="cd00075">
    <property type="entry name" value="HATPase"/>
    <property type="match status" value="1"/>
</dbReference>
<comment type="subcellular location">
    <subcellularLocation>
        <location evidence="2">Cell membrane</location>
        <topology evidence="2">Multi-pass membrane protein</topology>
    </subcellularLocation>
</comment>
<dbReference type="STRING" id="1183432.AGR3A_Lc130368"/>
<organism evidence="13 14">
    <name type="scientific">Agrobacterium tomkonis CFBP 6623</name>
    <dbReference type="NCBI Taxonomy" id="1183432"/>
    <lineage>
        <taxon>Bacteria</taxon>
        <taxon>Pseudomonadati</taxon>
        <taxon>Pseudomonadota</taxon>
        <taxon>Alphaproteobacteria</taxon>
        <taxon>Hyphomicrobiales</taxon>
        <taxon>Rhizobiaceae</taxon>
        <taxon>Rhizobium/Agrobacterium group</taxon>
        <taxon>Agrobacterium</taxon>
        <taxon>Agrobacterium tumefaciens complex</taxon>
    </lineage>
</organism>
<keyword evidence="4" id="KW-1003">Cell membrane</keyword>
<dbReference type="GO" id="GO:0000155">
    <property type="term" value="F:phosphorelay sensor kinase activity"/>
    <property type="evidence" value="ECO:0007669"/>
    <property type="project" value="InterPro"/>
</dbReference>
<keyword evidence="7" id="KW-0547">Nucleotide-binding</keyword>
<proteinExistence type="predicted"/>
<dbReference type="PANTHER" id="PTHR44936">
    <property type="entry name" value="SENSOR PROTEIN CREC"/>
    <property type="match status" value="1"/>
</dbReference>
<evidence type="ECO:0000313" key="14">
    <source>
        <dbReference type="Proteomes" id="UP000191988"/>
    </source>
</evidence>
<dbReference type="InterPro" id="IPR005467">
    <property type="entry name" value="His_kinase_dom"/>
</dbReference>
<dbReference type="InterPro" id="IPR003661">
    <property type="entry name" value="HisK_dim/P_dom"/>
</dbReference>
<keyword evidence="9" id="KW-0067">ATP-binding</keyword>
<feature type="transmembrane region" description="Helical" evidence="10">
    <location>
        <begin position="170"/>
        <end position="189"/>
    </location>
</feature>
<evidence type="ECO:0000256" key="1">
    <source>
        <dbReference type="ARBA" id="ARBA00000085"/>
    </source>
</evidence>
<dbReference type="SUPFAM" id="SSF55874">
    <property type="entry name" value="ATPase domain of HSP90 chaperone/DNA topoisomerase II/histidine kinase"/>
    <property type="match status" value="1"/>
</dbReference>
<keyword evidence="6" id="KW-0808">Transferase</keyword>
<dbReference type="SMART" id="SM00388">
    <property type="entry name" value="HisKA"/>
    <property type="match status" value="1"/>
</dbReference>
<dbReference type="InterPro" id="IPR050980">
    <property type="entry name" value="2C_sensor_his_kinase"/>
</dbReference>
<dbReference type="InterPro" id="IPR003660">
    <property type="entry name" value="HAMP_dom"/>
</dbReference>
<dbReference type="PROSITE" id="PS50890">
    <property type="entry name" value="PUA"/>
    <property type="match status" value="1"/>
</dbReference>
<gene>
    <name evidence="13" type="ORF">AGR3A_Lc130368</name>
</gene>
<protein>
    <recommendedName>
        <fullName evidence="3">histidine kinase</fullName>
        <ecNumber evidence="3">2.7.13.3</ecNumber>
    </recommendedName>
</protein>
<dbReference type="EMBL" id="FBWK01000049">
    <property type="protein sequence ID" value="CUX51583.1"/>
    <property type="molecule type" value="Genomic_DNA"/>
</dbReference>
<evidence type="ECO:0000256" key="3">
    <source>
        <dbReference type="ARBA" id="ARBA00012438"/>
    </source>
</evidence>
<dbReference type="InterPro" id="IPR036097">
    <property type="entry name" value="HisK_dim/P_sf"/>
</dbReference>
<evidence type="ECO:0000313" key="13">
    <source>
        <dbReference type="EMBL" id="CUX51583.1"/>
    </source>
</evidence>
<evidence type="ECO:0000256" key="10">
    <source>
        <dbReference type="SAM" id="Phobius"/>
    </source>
</evidence>
<dbReference type="Pfam" id="PF00512">
    <property type="entry name" value="HisKA"/>
    <property type="match status" value="1"/>
</dbReference>
<feature type="domain" description="HAMP" evidence="12">
    <location>
        <begin position="191"/>
        <end position="244"/>
    </location>
</feature>
<evidence type="ECO:0000256" key="4">
    <source>
        <dbReference type="ARBA" id="ARBA00022475"/>
    </source>
</evidence>
<dbReference type="SMART" id="SM00387">
    <property type="entry name" value="HATPase_c"/>
    <property type="match status" value="1"/>
</dbReference>
<reference evidence="14" key="1">
    <citation type="submission" date="2016-01" db="EMBL/GenBank/DDBJ databases">
        <authorList>
            <person name="Regsiter A."/>
            <person name="william w."/>
        </authorList>
    </citation>
    <scope>NUCLEOTIDE SEQUENCE [LARGE SCALE GENOMIC DNA]</scope>
    <source>
        <strain evidence="14">CFBP 6623</strain>
    </source>
</reference>
<dbReference type="Gene3D" id="1.10.287.130">
    <property type="match status" value="1"/>
</dbReference>
<dbReference type="InterPro" id="IPR036890">
    <property type="entry name" value="HATPase_C_sf"/>
</dbReference>
<dbReference type="PRINTS" id="PR00344">
    <property type="entry name" value="BCTRLSENSOR"/>
</dbReference>
<evidence type="ECO:0000256" key="9">
    <source>
        <dbReference type="ARBA" id="ARBA00022840"/>
    </source>
</evidence>
<dbReference type="AlphaFoldDB" id="A0A1S7RF32"/>
<dbReference type="PANTHER" id="PTHR44936:SF10">
    <property type="entry name" value="SENSOR PROTEIN RSTB"/>
    <property type="match status" value="1"/>
</dbReference>
<name>A0A1S7RF32_9HYPH</name>
<keyword evidence="14" id="KW-1185">Reference proteome</keyword>
<feature type="domain" description="Histidine kinase" evidence="11">
    <location>
        <begin position="252"/>
        <end position="453"/>
    </location>
</feature>
<dbReference type="Pfam" id="PF02518">
    <property type="entry name" value="HATPase_c"/>
    <property type="match status" value="1"/>
</dbReference>
<evidence type="ECO:0000256" key="6">
    <source>
        <dbReference type="ARBA" id="ARBA00022679"/>
    </source>
</evidence>
<keyword evidence="10" id="KW-0472">Membrane</keyword>
<dbReference type="PROSITE" id="PS50109">
    <property type="entry name" value="HIS_KIN"/>
    <property type="match status" value="1"/>
</dbReference>
<dbReference type="GO" id="GO:0005886">
    <property type="term" value="C:plasma membrane"/>
    <property type="evidence" value="ECO:0007669"/>
    <property type="project" value="UniProtKB-SubCell"/>
</dbReference>
<dbReference type="InterPro" id="IPR004358">
    <property type="entry name" value="Sig_transdc_His_kin-like_C"/>
</dbReference>
<comment type="catalytic activity">
    <reaction evidence="1">
        <text>ATP + protein L-histidine = ADP + protein N-phospho-L-histidine.</text>
        <dbReference type="EC" id="2.7.13.3"/>
    </reaction>
</comment>
<accession>A0A1S7RF32</accession>
<feature type="transmembrane region" description="Helical" evidence="10">
    <location>
        <begin position="12"/>
        <end position="36"/>
    </location>
</feature>
<dbReference type="InterPro" id="IPR003594">
    <property type="entry name" value="HATPase_dom"/>
</dbReference>
<evidence type="ECO:0000259" key="12">
    <source>
        <dbReference type="PROSITE" id="PS50885"/>
    </source>
</evidence>
<sequence length="456" mass="49222">MNRTRSIALPVAGVLILGMALIMVISTVVTLIVFLLTDNDSRQRIAVDIVGRFLIEETKDTRSGSPNSAYVPAKTIELAKGQPEFWYVVDDGIKTAKHGTVPPSAKLILDAAPSQMLTYEFSYMVGGRDYIGAKRVDESDSSVTVSVGGVSLSDTQMLICALWLVWPQGLYHLLGAVLITTAAIAFITMRRTIAAPVRRVVSSAEDIDGLPNGRRLSDHDTPKELKPMVAAFNTALSRIDNAFEAQRNFLASASHELRTPLTKLRIKLDLVQDPEVREVLVRDVTRLASIVTTSLQLARLSGQSLTFSVLDLTTLARAIVADHVPSAMKHGMEIEFNAPEERVMISGSEPAIRVALDNLIINAMRHAQGTEILTVDVLPSCTLRVSDNGPGIPAMERQKMLRPFVRGNGSTCEGTGMGLAIVSQIMAAHGGFVHLEEAAEGGLMASLAFPRSEAGT</sequence>
<dbReference type="Proteomes" id="UP000191988">
    <property type="component" value="Unassembled WGS sequence"/>
</dbReference>
<keyword evidence="10" id="KW-1133">Transmembrane helix</keyword>
<evidence type="ECO:0000256" key="8">
    <source>
        <dbReference type="ARBA" id="ARBA00022777"/>
    </source>
</evidence>
<dbReference type="EC" id="2.7.13.3" evidence="3"/>
<dbReference type="PROSITE" id="PS50885">
    <property type="entry name" value="HAMP"/>
    <property type="match status" value="1"/>
</dbReference>
<evidence type="ECO:0000256" key="7">
    <source>
        <dbReference type="ARBA" id="ARBA00022741"/>
    </source>
</evidence>
<dbReference type="CDD" id="cd00082">
    <property type="entry name" value="HisKA"/>
    <property type="match status" value="1"/>
</dbReference>
<dbReference type="SUPFAM" id="SSF47384">
    <property type="entry name" value="Homodimeric domain of signal transducing histidine kinase"/>
    <property type="match status" value="1"/>
</dbReference>
<evidence type="ECO:0000256" key="2">
    <source>
        <dbReference type="ARBA" id="ARBA00004651"/>
    </source>
</evidence>
<keyword evidence="5" id="KW-0597">Phosphoprotein</keyword>
<dbReference type="Gene3D" id="3.30.565.10">
    <property type="entry name" value="Histidine kinase-like ATPase, C-terminal domain"/>
    <property type="match status" value="1"/>
</dbReference>
<keyword evidence="8 13" id="KW-0418">Kinase</keyword>
<evidence type="ECO:0000256" key="5">
    <source>
        <dbReference type="ARBA" id="ARBA00022553"/>
    </source>
</evidence>
<keyword evidence="10" id="KW-0812">Transmembrane</keyword>